<evidence type="ECO:0000313" key="4">
    <source>
        <dbReference type="Proteomes" id="UP000559027"/>
    </source>
</evidence>
<dbReference type="Proteomes" id="UP000559027">
    <property type="component" value="Unassembled WGS sequence"/>
</dbReference>
<dbReference type="PANTHER" id="PTHR16453">
    <property type="entry name" value="WD40 DOMAIN-CONTAINING PROTEIN MIO FAMILY MEMBER"/>
    <property type="match status" value="1"/>
</dbReference>
<name>A0A8H5CSG1_9AGAR</name>
<feature type="compositionally biased region" description="Low complexity" evidence="1">
    <location>
        <begin position="470"/>
        <end position="482"/>
    </location>
</feature>
<feature type="compositionally biased region" description="Polar residues" evidence="1">
    <location>
        <begin position="341"/>
        <end position="352"/>
    </location>
</feature>
<dbReference type="InterPro" id="IPR037593">
    <property type="entry name" value="MIOS/Sea4"/>
</dbReference>
<dbReference type="InterPro" id="IPR049092">
    <property type="entry name" value="MIOS_a-sol"/>
</dbReference>
<dbReference type="GO" id="GO:0005737">
    <property type="term" value="C:cytoplasm"/>
    <property type="evidence" value="ECO:0007669"/>
    <property type="project" value="TreeGrafter"/>
</dbReference>
<dbReference type="OrthoDB" id="341486at2759"/>
<dbReference type="PANTHER" id="PTHR16453:SF9">
    <property type="entry name" value="GATOR COMPLEX PROTEIN MIOS"/>
    <property type="match status" value="1"/>
</dbReference>
<dbReference type="GO" id="GO:1904263">
    <property type="term" value="P:positive regulation of TORC1 signaling"/>
    <property type="evidence" value="ECO:0007669"/>
    <property type="project" value="TreeGrafter"/>
</dbReference>
<dbReference type="AlphaFoldDB" id="A0A8H5CSG1"/>
<feature type="domain" description="MIOS-like alpha-solenoid" evidence="2">
    <location>
        <begin position="769"/>
        <end position="911"/>
    </location>
</feature>
<dbReference type="Pfam" id="PF21719">
    <property type="entry name" value="MIOS_a-sol"/>
    <property type="match status" value="1"/>
</dbReference>
<dbReference type="InterPro" id="IPR015943">
    <property type="entry name" value="WD40/YVTN_repeat-like_dom_sf"/>
</dbReference>
<comment type="caution">
    <text evidence="3">The sequence shown here is derived from an EMBL/GenBank/DDBJ whole genome shotgun (WGS) entry which is preliminary data.</text>
</comment>
<feature type="region of interest" description="Disordered" evidence="1">
    <location>
        <begin position="340"/>
        <end position="365"/>
    </location>
</feature>
<feature type="region of interest" description="Disordered" evidence="1">
    <location>
        <begin position="469"/>
        <end position="589"/>
    </location>
</feature>
<organism evidence="3 4">
    <name type="scientific">Leucocoprinus leucothites</name>
    <dbReference type="NCBI Taxonomy" id="201217"/>
    <lineage>
        <taxon>Eukaryota</taxon>
        <taxon>Fungi</taxon>
        <taxon>Dikarya</taxon>
        <taxon>Basidiomycota</taxon>
        <taxon>Agaricomycotina</taxon>
        <taxon>Agaricomycetes</taxon>
        <taxon>Agaricomycetidae</taxon>
        <taxon>Agaricales</taxon>
        <taxon>Agaricineae</taxon>
        <taxon>Agaricaceae</taxon>
        <taxon>Leucocoprinus</taxon>
    </lineage>
</organism>
<keyword evidence="4" id="KW-1185">Reference proteome</keyword>
<dbReference type="Pfam" id="PF21720">
    <property type="entry name" value="MIOS_WD40"/>
    <property type="match status" value="1"/>
</dbReference>
<gene>
    <name evidence="3" type="ORF">D9756_010433</name>
</gene>
<dbReference type="InterPro" id="IPR036322">
    <property type="entry name" value="WD40_repeat_dom_sf"/>
</dbReference>
<evidence type="ECO:0000313" key="3">
    <source>
        <dbReference type="EMBL" id="KAF5346773.1"/>
    </source>
</evidence>
<sequence>MVLPEKRLLWHPRQENKFLVGGGSQITLYEWASDYPRIRHVTSQQDLQYMKCFAWSPDTTLDDLLAVGVNSGRVDLIRLEAARQTRGERLTSGPTVSLAVRNSRTCNSVAFCGQDTNLLAAGLDKVRGDCSLLIWDITTAIPLLALDPINPSQDTVSVVNATRTQTSIPRTVEHNPRHDPRIIQQYASQEIVSCLTFLPKTSHLVLAGISYRWLRLFDLRSQAPNVLNVPGKIQSIATDPFDQHRVASIGDNNVSIWDTRKLTSPLMFSERDATADNAKLRAGSVFSTIEFSSTRRGCLATLEKDSAYVRFWDLVNTSDPSSEIVGSPLKELGKTPAKRSWSATLPWQTGGTQAPGALKQRTSSTDITTSPLVLANTRRTKTFAKPLTSFALAPDPGSPHPLTSNVMVVNKDGDLEMYAIHDAPKQSVWSARGDLAFGSGVNLKTIAGMPENDLDPDISLSAAGYKLGPGSSEYGRGSRSRSAQPRDESLIRGRPLKSQSLPPVAPPIPTPALFGRGDEDGFPALPSMPSAAPTGLAATRPQKGRTYSPSALRKYQNRSQESSEQHQTAQSSVRHMSHSREPLPMSGEHGLIGEKVESEKVKKRFRSRDGRNRELVGTVEDDISMLIRRRAILGYGLSQAQYNMLITREEYDPFDVNSQGLSDLWAWISHSQQLLCTPTARVNGYDFAHQGILGVWEGLTPMQLQLDVTPTAVERPLLDFGSTSSFSAQSRRLRRSYSQTQTDDSQVAFQAALTIVESRKTGERSTWKPMVNTVKLAQRQVAMKLCGWSLKEDELSAAIVRWEKEGQHTRAAAWLVFTRQLSKALETLLKSNGTYVPQNDVGYYCGIDTPRNKQWTLRNHELREHCERLIKDMKDPYFCAIITYLAVGDWADVLKEESIPLRERLAIALQFLDDKALTIYLRHIVELAVVKGNIDGLIVTGLTNRCMDILQSYINHTGDVQTAAILGSYVSPHRIRDSRVIRWLETYRDMLDGFKLHHPRVLFDIERGQILTEAMQNGDIPPMDLVPKQVMIRCNYCNKPVVPEEELGLAEQAKWKPTTCSNCQRALPRCSVCLLTLSIIPDATREIDLVFSPQKDTIDEAVVICQTCRHGGMPHT</sequence>
<protein>
    <recommendedName>
        <fullName evidence="2">MIOS-like alpha-solenoid domain-containing protein</fullName>
    </recommendedName>
</protein>
<dbReference type="Gene3D" id="2.130.10.10">
    <property type="entry name" value="YVTN repeat-like/Quinoprotein amine dehydrogenase"/>
    <property type="match status" value="2"/>
</dbReference>
<proteinExistence type="predicted"/>
<feature type="compositionally biased region" description="Polar residues" evidence="1">
    <location>
        <begin position="557"/>
        <end position="574"/>
    </location>
</feature>
<accession>A0A8H5CSG1</accession>
<evidence type="ECO:0000256" key="1">
    <source>
        <dbReference type="SAM" id="MobiDB-lite"/>
    </source>
</evidence>
<reference evidence="3 4" key="1">
    <citation type="journal article" date="2020" name="ISME J.">
        <title>Uncovering the hidden diversity of litter-decomposition mechanisms in mushroom-forming fungi.</title>
        <authorList>
            <person name="Floudas D."/>
            <person name="Bentzer J."/>
            <person name="Ahren D."/>
            <person name="Johansson T."/>
            <person name="Persson P."/>
            <person name="Tunlid A."/>
        </authorList>
    </citation>
    <scope>NUCLEOTIDE SEQUENCE [LARGE SCALE GENOMIC DNA]</scope>
    <source>
        <strain evidence="3 4">CBS 146.42</strain>
    </source>
</reference>
<dbReference type="SUPFAM" id="SSF50978">
    <property type="entry name" value="WD40 repeat-like"/>
    <property type="match status" value="1"/>
</dbReference>
<evidence type="ECO:0000259" key="2">
    <source>
        <dbReference type="Pfam" id="PF21719"/>
    </source>
</evidence>
<dbReference type="EMBL" id="JAACJO010000030">
    <property type="protein sequence ID" value="KAF5346773.1"/>
    <property type="molecule type" value="Genomic_DNA"/>
</dbReference>